<proteinExistence type="predicted"/>
<name>A0A2A5WPM1_9GAMM</name>
<reference evidence="1 2" key="1">
    <citation type="submission" date="2017-08" db="EMBL/GenBank/DDBJ databases">
        <title>Fine stratification of microbial communities through a metagenomic profile of the photic zone.</title>
        <authorList>
            <person name="Haro-Moreno J.M."/>
            <person name="Lopez-Perez M."/>
            <person name="De La Torre J."/>
            <person name="Picazo A."/>
            <person name="Camacho A."/>
            <person name="Rodriguez-Valera F."/>
        </authorList>
    </citation>
    <scope>NUCLEOTIDE SEQUENCE [LARGE SCALE GENOMIC DNA]</scope>
    <source>
        <strain evidence="1">MED-G24</strain>
    </source>
</reference>
<accession>A0A2A5WPM1</accession>
<dbReference type="EMBL" id="NTKD01000037">
    <property type="protein sequence ID" value="PDH38371.1"/>
    <property type="molecule type" value="Genomic_DNA"/>
</dbReference>
<dbReference type="Proteomes" id="UP000219327">
    <property type="component" value="Unassembled WGS sequence"/>
</dbReference>
<comment type="caution">
    <text evidence="1">The sequence shown here is derived from an EMBL/GenBank/DDBJ whole genome shotgun (WGS) entry which is preliminary data.</text>
</comment>
<sequence>MKLRILDDSIRYRLSRSEVDSIGEGQGVSSSTSFPGGGLLTYMLSPSDQLKVSASFDNNMIMVRIPGPDGSKWAHNEEVALVDGEIDGLHILIEKDFHCLDPREGEDQSDLFPHPDQT</sequence>
<dbReference type="Pfam" id="PF22668">
    <property type="entry name" value="DUF7009"/>
    <property type="match status" value="1"/>
</dbReference>
<dbReference type="InterPro" id="IPR053825">
    <property type="entry name" value="DUF7009"/>
</dbReference>
<dbReference type="AlphaFoldDB" id="A0A2A5WPM1"/>
<evidence type="ECO:0000313" key="2">
    <source>
        <dbReference type="Proteomes" id="UP000219327"/>
    </source>
</evidence>
<organism evidence="1 2">
    <name type="scientific">OM182 bacterium MED-G24</name>
    <dbReference type="NCBI Taxonomy" id="1986255"/>
    <lineage>
        <taxon>Bacteria</taxon>
        <taxon>Pseudomonadati</taxon>
        <taxon>Pseudomonadota</taxon>
        <taxon>Gammaproteobacteria</taxon>
        <taxon>OMG group</taxon>
        <taxon>OM182 clade</taxon>
    </lineage>
</organism>
<protein>
    <submittedName>
        <fullName evidence="1">Uncharacterized protein</fullName>
    </submittedName>
</protein>
<gene>
    <name evidence="1" type="ORF">CNE99_07055</name>
</gene>
<evidence type="ECO:0000313" key="1">
    <source>
        <dbReference type="EMBL" id="PDH38371.1"/>
    </source>
</evidence>